<dbReference type="GO" id="GO:0042773">
    <property type="term" value="P:ATP synthesis coupled electron transport"/>
    <property type="evidence" value="ECO:0007669"/>
    <property type="project" value="InterPro"/>
</dbReference>
<keyword evidence="5" id="KW-1003">Cell membrane</keyword>
<keyword evidence="5" id="KW-0830">Ubiquinone</keyword>
<evidence type="ECO:0000256" key="2">
    <source>
        <dbReference type="ARBA" id="ARBA00022692"/>
    </source>
</evidence>
<feature type="transmembrane region" description="Helical" evidence="5">
    <location>
        <begin position="6"/>
        <end position="25"/>
    </location>
</feature>
<reference evidence="8" key="2">
    <citation type="journal article" date="2021" name="Syst. Appl. Microbiol.">
        <title>Roseomonas hellenica sp. nov., isolated from roots of wild-growing Alkanna tinctoria.</title>
        <authorList>
            <person name="Rat A."/>
            <person name="Naranjo H.D."/>
            <person name="Lebbe L."/>
            <person name="Cnockaert M."/>
            <person name="Krigas N."/>
            <person name="Grigoriadou K."/>
            <person name="Maloupa E."/>
            <person name="Willems A."/>
        </authorList>
    </citation>
    <scope>NUCLEOTIDE SEQUENCE</scope>
    <source>
        <strain evidence="8">LMG 31231</strain>
    </source>
</reference>
<evidence type="ECO:0000256" key="3">
    <source>
        <dbReference type="ARBA" id="ARBA00022989"/>
    </source>
</evidence>
<feature type="domain" description="NADH:quinone oxidoreductase/Mrp antiporter transmembrane" evidence="7">
    <location>
        <begin position="117"/>
        <end position="411"/>
    </location>
</feature>
<evidence type="ECO:0000256" key="1">
    <source>
        <dbReference type="ARBA" id="ARBA00004127"/>
    </source>
</evidence>
<evidence type="ECO:0000256" key="5">
    <source>
        <dbReference type="HAMAP-Rule" id="MF_00445"/>
    </source>
</evidence>
<keyword evidence="5" id="KW-1278">Translocase</keyword>
<feature type="transmembrane region" description="Helical" evidence="5">
    <location>
        <begin position="32"/>
        <end position="53"/>
    </location>
</feature>
<accession>A0A9X9WZ00</accession>
<keyword evidence="4 5" id="KW-0472">Membrane</keyword>
<keyword evidence="3 5" id="KW-1133">Transmembrane helix</keyword>
<reference evidence="8" key="1">
    <citation type="submission" date="2020-01" db="EMBL/GenBank/DDBJ databases">
        <authorList>
            <person name="Rat A."/>
        </authorList>
    </citation>
    <scope>NUCLEOTIDE SEQUENCE</scope>
    <source>
        <strain evidence="8">LMG 31231</strain>
    </source>
</reference>
<dbReference type="NCBIfam" id="TIGR01770">
    <property type="entry name" value="NDH_I_N"/>
    <property type="match status" value="1"/>
</dbReference>
<dbReference type="NCBIfam" id="NF004440">
    <property type="entry name" value="PRK05777.1-3"/>
    <property type="match status" value="1"/>
</dbReference>
<evidence type="ECO:0000259" key="7">
    <source>
        <dbReference type="Pfam" id="PF00361"/>
    </source>
</evidence>
<dbReference type="Pfam" id="PF00361">
    <property type="entry name" value="Proton_antipo_M"/>
    <property type="match status" value="1"/>
</dbReference>
<feature type="transmembrane region" description="Helical" evidence="5">
    <location>
        <begin position="396"/>
        <end position="417"/>
    </location>
</feature>
<keyword evidence="5" id="KW-0874">Quinone</keyword>
<evidence type="ECO:0000256" key="4">
    <source>
        <dbReference type="ARBA" id="ARBA00023136"/>
    </source>
</evidence>
<feature type="transmembrane region" description="Helical" evidence="5">
    <location>
        <begin position="233"/>
        <end position="252"/>
    </location>
</feature>
<dbReference type="GO" id="GO:0050136">
    <property type="term" value="F:NADH dehydrogenase (quinone) (non-electrogenic) activity"/>
    <property type="evidence" value="ECO:0007669"/>
    <property type="project" value="UniProtKB-UniRule"/>
</dbReference>
<dbReference type="GO" id="GO:0012505">
    <property type="term" value="C:endomembrane system"/>
    <property type="evidence" value="ECO:0007669"/>
    <property type="project" value="UniProtKB-SubCell"/>
</dbReference>
<evidence type="ECO:0000313" key="8">
    <source>
        <dbReference type="EMBL" id="MBR0672379.1"/>
    </source>
</evidence>
<dbReference type="EC" id="7.1.1.-" evidence="5"/>
<dbReference type="HAMAP" id="MF_00445">
    <property type="entry name" value="NDH1_NuoN_1"/>
    <property type="match status" value="1"/>
</dbReference>
<sequence>MTWTLALPELVLALCGLAILGIGVLPKRNTFFACAMAAIGAFLLTAVLVIGAPEGTAFGGQFVSDAFSRFTKVLVLLGAAAGVVLSLDYNAREGLDRFEYPVLLLFATLGMMVMVSANDLMALYIGLELLSLSLYVVAAFNRDDERSAEAGLKYFVLGALASGLLLYGASLVYGFAGTTSFDRIADALSDPAKASQGVVVGLVFVIVGLAFKVSAVPFHMWTPDVYEGAPTPVTAFFAAAPKVAAIALFARVLGGPFGDLAGQWQQVIVLTSLLSMVLGAFAAIGQQNIKRLMAYSSIGHVGYALVGLASASESGMRGLLIYMAIYLLMTLGAFAVLVAMRRQGRAVERVSDLAGLARTDLGMAVWMAIFMFSMAGIPPLAGFFGKMFVFKAAIDAGLWTLAIVGVLASVVSAFYYLRIVKVMFFDEPVGALDARAGSVSFVMTASGLFTVLFFIYPAPLVAAAQAAVAALLG</sequence>
<comment type="caution">
    <text evidence="8">The sequence shown here is derived from an EMBL/GenBank/DDBJ whole genome shotgun (WGS) entry which is preliminary data.</text>
</comment>
<feature type="transmembrane region" description="Helical" evidence="5">
    <location>
        <begin position="196"/>
        <end position="221"/>
    </location>
</feature>
<comment type="function">
    <text evidence="5">NDH-1 shuttles electrons from NADH, via FMN and iron-sulfur (Fe-S) centers, to quinones in the respiratory chain. The immediate electron acceptor for the enzyme in this species is believed to be ubiquinone. Couples the redox reaction to proton translocation (for every two electrons transferred, four hydrogen ions are translocated across the cytoplasmic membrane), and thus conserves the redox energy in a proton gradient.</text>
</comment>
<feature type="transmembrane region" description="Helical" evidence="5">
    <location>
        <begin position="152"/>
        <end position="176"/>
    </location>
</feature>
<dbReference type="GO" id="GO:0048038">
    <property type="term" value="F:quinone binding"/>
    <property type="evidence" value="ECO:0007669"/>
    <property type="project" value="UniProtKB-KW"/>
</dbReference>
<dbReference type="GO" id="GO:0005886">
    <property type="term" value="C:plasma membrane"/>
    <property type="evidence" value="ECO:0007669"/>
    <property type="project" value="UniProtKB-SubCell"/>
</dbReference>
<feature type="transmembrane region" description="Helical" evidence="5">
    <location>
        <begin position="361"/>
        <end position="384"/>
    </location>
</feature>
<dbReference type="InterPro" id="IPR001750">
    <property type="entry name" value="ND/Mrp_TM"/>
</dbReference>
<dbReference type="InterPro" id="IPR010096">
    <property type="entry name" value="NADH-Q_OxRdtase_suN/2"/>
</dbReference>
<feature type="transmembrane region" description="Helical" evidence="5">
    <location>
        <begin position="121"/>
        <end position="140"/>
    </location>
</feature>
<comment type="catalytic activity">
    <reaction evidence="5">
        <text>a quinone + NADH + 5 H(+)(in) = a quinol + NAD(+) + 4 H(+)(out)</text>
        <dbReference type="Rhea" id="RHEA:57888"/>
        <dbReference type="ChEBI" id="CHEBI:15378"/>
        <dbReference type="ChEBI" id="CHEBI:24646"/>
        <dbReference type="ChEBI" id="CHEBI:57540"/>
        <dbReference type="ChEBI" id="CHEBI:57945"/>
        <dbReference type="ChEBI" id="CHEBI:132124"/>
    </reaction>
</comment>
<comment type="subunit">
    <text evidence="5">NDH-1 is composed of 14 different subunits. Subunits NuoA, H, J, K, L, M, N constitute the membrane sector of the complex.</text>
</comment>
<dbReference type="EMBL" id="JAAEDM010000039">
    <property type="protein sequence ID" value="MBR0672379.1"/>
    <property type="molecule type" value="Genomic_DNA"/>
</dbReference>
<keyword evidence="9" id="KW-1185">Reference proteome</keyword>
<keyword evidence="5" id="KW-0813">Transport</keyword>
<keyword evidence="5" id="KW-0520">NAD</keyword>
<dbReference type="PANTHER" id="PTHR22773">
    <property type="entry name" value="NADH DEHYDROGENASE"/>
    <property type="match status" value="1"/>
</dbReference>
<dbReference type="Proteomes" id="UP001138751">
    <property type="component" value="Unassembled WGS sequence"/>
</dbReference>
<evidence type="ECO:0000313" key="9">
    <source>
        <dbReference type="Proteomes" id="UP001138751"/>
    </source>
</evidence>
<feature type="transmembrane region" description="Helical" evidence="5">
    <location>
        <begin position="438"/>
        <end position="456"/>
    </location>
</feature>
<evidence type="ECO:0000256" key="6">
    <source>
        <dbReference type="RuleBase" id="RU000320"/>
    </source>
</evidence>
<comment type="subcellular location">
    <subcellularLocation>
        <location evidence="5">Cell membrane</location>
        <topology evidence="5">Multi-pass membrane protein</topology>
    </subcellularLocation>
    <subcellularLocation>
        <location evidence="1">Endomembrane system</location>
        <topology evidence="1">Multi-pass membrane protein</topology>
    </subcellularLocation>
    <subcellularLocation>
        <location evidence="6">Membrane</location>
        <topology evidence="6">Multi-pass membrane protein</topology>
    </subcellularLocation>
</comment>
<dbReference type="GO" id="GO:0008137">
    <property type="term" value="F:NADH dehydrogenase (ubiquinone) activity"/>
    <property type="evidence" value="ECO:0007669"/>
    <property type="project" value="InterPro"/>
</dbReference>
<feature type="transmembrane region" description="Helical" evidence="5">
    <location>
        <begin position="318"/>
        <end position="340"/>
    </location>
</feature>
<dbReference type="AlphaFoldDB" id="A0A9X9WZ00"/>
<gene>
    <name evidence="5 8" type="primary">nuoN</name>
    <name evidence="8" type="ORF">GXW76_14440</name>
</gene>
<feature type="transmembrane region" description="Helical" evidence="5">
    <location>
        <begin position="292"/>
        <end position="312"/>
    </location>
</feature>
<comment type="similarity">
    <text evidence="5">Belongs to the complex I subunit 2 family.</text>
</comment>
<keyword evidence="2 5" id="KW-0812">Transmembrane</keyword>
<proteinExistence type="inferred from homology"/>
<feature type="transmembrane region" description="Helical" evidence="5">
    <location>
        <begin position="98"/>
        <end position="115"/>
    </location>
</feature>
<protein>
    <recommendedName>
        <fullName evidence="5">NADH-quinone oxidoreductase subunit N</fullName>
        <ecNumber evidence="5">7.1.1.-</ecNumber>
    </recommendedName>
    <alternativeName>
        <fullName evidence="5">NADH dehydrogenase I subunit N</fullName>
    </alternativeName>
    <alternativeName>
        <fullName evidence="5">NDH-1 subunit N</fullName>
    </alternativeName>
</protein>
<organism evidence="8 9">
    <name type="scientific">Neoroseomonas soli</name>
    <dbReference type="NCBI Taxonomy" id="1081025"/>
    <lineage>
        <taxon>Bacteria</taxon>
        <taxon>Pseudomonadati</taxon>
        <taxon>Pseudomonadota</taxon>
        <taxon>Alphaproteobacteria</taxon>
        <taxon>Acetobacterales</taxon>
        <taxon>Acetobacteraceae</taxon>
        <taxon>Neoroseomonas</taxon>
    </lineage>
</organism>
<feature type="transmembrane region" description="Helical" evidence="5">
    <location>
        <begin position="73"/>
        <end position="91"/>
    </location>
</feature>
<keyword evidence="8" id="KW-0560">Oxidoreductase</keyword>
<feature type="transmembrane region" description="Helical" evidence="5">
    <location>
        <begin position="264"/>
        <end position="285"/>
    </location>
</feature>
<dbReference type="RefSeq" id="WP_211862800.1">
    <property type="nucleotide sequence ID" value="NZ_JAAEDM010000039.1"/>
</dbReference>
<name>A0A9X9WZ00_9PROT</name>